<name>A0A9N7UL80_PLEPL</name>
<gene>
    <name evidence="1" type="ORF">PLEPLA_LOCUS20798</name>
</gene>
<accession>A0A9N7UL80</accession>
<dbReference type="AlphaFoldDB" id="A0A9N7UL80"/>
<reference evidence="1" key="1">
    <citation type="submission" date="2020-03" db="EMBL/GenBank/DDBJ databases">
        <authorList>
            <person name="Weist P."/>
        </authorList>
    </citation>
    <scope>NUCLEOTIDE SEQUENCE</scope>
</reference>
<keyword evidence="2" id="KW-1185">Reference proteome</keyword>
<evidence type="ECO:0000313" key="1">
    <source>
        <dbReference type="EMBL" id="CAB1432715.1"/>
    </source>
</evidence>
<organism evidence="1 2">
    <name type="scientific">Pleuronectes platessa</name>
    <name type="common">European plaice</name>
    <dbReference type="NCBI Taxonomy" id="8262"/>
    <lineage>
        <taxon>Eukaryota</taxon>
        <taxon>Metazoa</taxon>
        <taxon>Chordata</taxon>
        <taxon>Craniata</taxon>
        <taxon>Vertebrata</taxon>
        <taxon>Euteleostomi</taxon>
        <taxon>Actinopterygii</taxon>
        <taxon>Neopterygii</taxon>
        <taxon>Teleostei</taxon>
        <taxon>Neoteleostei</taxon>
        <taxon>Acanthomorphata</taxon>
        <taxon>Carangaria</taxon>
        <taxon>Pleuronectiformes</taxon>
        <taxon>Pleuronectoidei</taxon>
        <taxon>Pleuronectidae</taxon>
        <taxon>Pleuronectes</taxon>
    </lineage>
</organism>
<comment type="caution">
    <text evidence="1">The sequence shown here is derived from an EMBL/GenBank/DDBJ whole genome shotgun (WGS) entry which is preliminary data.</text>
</comment>
<dbReference type="Proteomes" id="UP001153269">
    <property type="component" value="Unassembled WGS sequence"/>
</dbReference>
<evidence type="ECO:0000313" key="2">
    <source>
        <dbReference type="Proteomes" id="UP001153269"/>
    </source>
</evidence>
<dbReference type="EMBL" id="CADEAL010001469">
    <property type="protein sequence ID" value="CAB1432715.1"/>
    <property type="molecule type" value="Genomic_DNA"/>
</dbReference>
<sequence length="107" mass="12129">MSPSRERREVISPEPLVIASSLDQTGRKQEAWRRKSGLAQQDAGIPSLLVVFVRTFPLLPVSSAAPRPTKETKRPIDWQQVFSSRLEPATALRVAEESLIDWTRLRH</sequence>
<protein>
    <submittedName>
        <fullName evidence="1">Uncharacterized protein</fullName>
    </submittedName>
</protein>
<proteinExistence type="predicted"/>